<dbReference type="SUPFAM" id="SSF102198">
    <property type="entry name" value="Putative cyclase"/>
    <property type="match status" value="1"/>
</dbReference>
<gene>
    <name evidence="1" type="ORF">ACFYG5_10415</name>
</gene>
<proteinExistence type="predicted"/>
<dbReference type="Gene3D" id="3.50.30.50">
    <property type="entry name" value="Putative cyclase"/>
    <property type="match status" value="1"/>
</dbReference>
<keyword evidence="1" id="KW-0378">Hydrolase</keyword>
<dbReference type="InterPro" id="IPR007325">
    <property type="entry name" value="KFase/CYL"/>
</dbReference>
<dbReference type="GO" id="GO:0004061">
    <property type="term" value="F:arylformamidase activity"/>
    <property type="evidence" value="ECO:0007669"/>
    <property type="project" value="InterPro"/>
</dbReference>
<dbReference type="InterPro" id="IPR037175">
    <property type="entry name" value="KFase_sf"/>
</dbReference>
<dbReference type="RefSeq" id="WP_395117361.1">
    <property type="nucleotide sequence ID" value="NZ_CP170721.1"/>
</dbReference>
<accession>A0AB74UKZ9</accession>
<dbReference type="GO" id="GO:0019441">
    <property type="term" value="P:L-tryptophan catabolic process to kynurenine"/>
    <property type="evidence" value="ECO:0007669"/>
    <property type="project" value="InterPro"/>
</dbReference>
<dbReference type="PANTHER" id="PTHR31118:SF32">
    <property type="entry name" value="KYNURENINE FORMAMIDASE"/>
    <property type="match status" value="1"/>
</dbReference>
<organism evidence="1">
    <name type="scientific">Rhodanobacter sp. FW102-FHT14D07</name>
    <dbReference type="NCBI Taxonomy" id="3351462"/>
    <lineage>
        <taxon>Bacteria</taxon>
        <taxon>Pseudomonadati</taxon>
        <taxon>Pseudomonadota</taxon>
        <taxon>Gammaproteobacteria</taxon>
        <taxon>Lysobacterales</taxon>
        <taxon>Rhodanobacteraceae</taxon>
        <taxon>Rhodanobacter</taxon>
    </lineage>
</organism>
<dbReference type="EC" id="3.5.-.-" evidence="1"/>
<dbReference type="PANTHER" id="PTHR31118">
    <property type="entry name" value="CYCLASE-LIKE PROTEIN 2"/>
    <property type="match status" value="1"/>
</dbReference>
<name>A0AB74UKZ9_9GAMM</name>
<sequence>MSRSTEECRACFDFEVDFSNGGGIQGQGFRLDIDGDDIDDAALADYIVRDMRLLMVGAVRILNKSIIRERHKRQPQAAPGNAVRPDLIDLAHVVHSGEEVYPGLPAPRVSDHLSHQASIGRYAEGVTFQIARIDMVANSGTAIDAPSHRYPGAADVAQLPLGDIADVDAVVIHLQGMRGRSIDRAALAALDVRGRAVLLDTGWAARWGTNAYLQAQPFLSRDGAEYLRDHGAVLVGIDALNIDDTGDPQRPAHSILLAAGIPIVENLASLAMLPAEKLRFSAVPMRMAGMGTFPVRAWARLG</sequence>
<dbReference type="Pfam" id="PF04199">
    <property type="entry name" value="Cyclase"/>
    <property type="match status" value="1"/>
</dbReference>
<evidence type="ECO:0000313" key="1">
    <source>
        <dbReference type="EMBL" id="XIA16990.1"/>
    </source>
</evidence>
<dbReference type="AlphaFoldDB" id="A0AB74UKZ9"/>
<protein>
    <submittedName>
        <fullName evidence="1">Cyclase family protein</fullName>
        <ecNumber evidence="1">3.5.-.-</ecNumber>
    </submittedName>
</protein>
<dbReference type="EMBL" id="CP170721">
    <property type="protein sequence ID" value="XIA16990.1"/>
    <property type="molecule type" value="Genomic_DNA"/>
</dbReference>
<reference evidence="1" key="1">
    <citation type="submission" date="2024-10" db="EMBL/GenBank/DDBJ databases">
        <authorList>
            <person name="Lesea H.P."/>
            <person name="Kuehl J.V."/>
            <person name="Chandonia J.-M."/>
        </authorList>
    </citation>
    <scope>NUCLEOTIDE SEQUENCE</scope>
    <source>
        <strain evidence="1">FW102-FHT14D07</strain>
    </source>
</reference>